<proteinExistence type="predicted"/>
<reference evidence="1" key="1">
    <citation type="journal article" date="2023" name="Nat. Commun.">
        <title>Identification of a novel Human Milk Oligosaccharides utilization cluster in the infant gut commensal Bacteroides dorei.</title>
        <authorList>
            <person name="Kijner S."/>
            <person name="Ennis D."/>
            <person name="Shmorak S."/>
            <person name="Florentin A."/>
            <person name="Yassour M."/>
        </authorList>
    </citation>
    <scope>NUCLEOTIDE SEQUENCE</scope>
    <source>
        <strain evidence="1">2</strain>
    </source>
</reference>
<evidence type="ECO:0008006" key="3">
    <source>
        <dbReference type="Google" id="ProtNLM"/>
    </source>
</evidence>
<evidence type="ECO:0000313" key="2">
    <source>
        <dbReference type="Proteomes" id="UP001177934"/>
    </source>
</evidence>
<organism evidence="1 2">
    <name type="scientific">Phocaeicola dorei</name>
    <dbReference type="NCBI Taxonomy" id="357276"/>
    <lineage>
        <taxon>Bacteria</taxon>
        <taxon>Pseudomonadati</taxon>
        <taxon>Bacteroidota</taxon>
        <taxon>Bacteroidia</taxon>
        <taxon>Bacteroidales</taxon>
        <taxon>Bacteroidaceae</taxon>
        <taxon>Phocaeicola</taxon>
    </lineage>
</organism>
<name>A0AA95KNW6_9BACT</name>
<gene>
    <name evidence="1" type="ORF">QNN11_22420</name>
</gene>
<accession>A0AA95KNW6</accession>
<protein>
    <recommendedName>
        <fullName evidence="3">TonB-dependent receptor</fullName>
    </recommendedName>
</protein>
<evidence type="ECO:0000313" key="1">
    <source>
        <dbReference type="EMBL" id="WHX09892.1"/>
    </source>
</evidence>
<dbReference type="Proteomes" id="UP001177934">
    <property type="component" value="Chromosome"/>
</dbReference>
<sequence>MPANLIKFVSRLRVYASVQQAFVFSKYKYGNPEVGVDFNGNSPGALLQGIDYSTYPVPRTFTFGLNINF</sequence>
<dbReference type="EMBL" id="CP126056">
    <property type="protein sequence ID" value="WHX09892.1"/>
    <property type="molecule type" value="Genomic_DNA"/>
</dbReference>
<dbReference type="AlphaFoldDB" id="A0AA95KNW6"/>